<protein>
    <submittedName>
        <fullName evidence="1">Uncharacterized protein</fullName>
    </submittedName>
</protein>
<evidence type="ECO:0000313" key="2">
    <source>
        <dbReference type="Proteomes" id="UP000249363"/>
    </source>
</evidence>
<organism evidence="1 2">
    <name type="scientific">Talaromyces amestolkiae</name>
    <dbReference type="NCBI Taxonomy" id="1196081"/>
    <lineage>
        <taxon>Eukaryota</taxon>
        <taxon>Fungi</taxon>
        <taxon>Dikarya</taxon>
        <taxon>Ascomycota</taxon>
        <taxon>Pezizomycotina</taxon>
        <taxon>Eurotiomycetes</taxon>
        <taxon>Eurotiomycetidae</taxon>
        <taxon>Eurotiales</taxon>
        <taxon>Trichocomaceae</taxon>
        <taxon>Talaromyces</taxon>
        <taxon>Talaromyces sect. Talaromyces</taxon>
    </lineage>
</organism>
<comment type="caution">
    <text evidence="1">The sequence shown here is derived from an EMBL/GenBank/DDBJ whole genome shotgun (WGS) entry which is preliminary data.</text>
</comment>
<sequence length="116" mass="13032">MFQSLKRLAKTQLSNNVSSHKSPPLENVNRPTARHFAIHLFYGKLNTILYRRFYAYKVGMSHSCRKETPAHGMVLRIGCAEEGFDAAMSNVAVKVGFAVMAANSMDFFDRVDFGNV</sequence>
<dbReference type="EMBL" id="MIKG01000032">
    <property type="protein sequence ID" value="RAO74275.1"/>
    <property type="molecule type" value="Genomic_DNA"/>
</dbReference>
<accession>A0A364LEM8</accession>
<evidence type="ECO:0000313" key="1">
    <source>
        <dbReference type="EMBL" id="RAO74275.1"/>
    </source>
</evidence>
<dbReference type="AlphaFoldDB" id="A0A364LEM8"/>
<name>A0A364LEM8_TALAM</name>
<dbReference type="GeneID" id="63799501"/>
<reference evidence="1 2" key="1">
    <citation type="journal article" date="2017" name="Biotechnol. Biofuels">
        <title>Differential beta-glucosidase expression as a function of carbon source availability in Talaromyces amestolkiae: a genomic and proteomic approach.</title>
        <authorList>
            <person name="de Eugenio L.I."/>
            <person name="Mendez-Liter J.A."/>
            <person name="Nieto-Dominguez M."/>
            <person name="Alonso L."/>
            <person name="Gil-Munoz J."/>
            <person name="Barriuso J."/>
            <person name="Prieto A."/>
            <person name="Martinez M.J."/>
        </authorList>
    </citation>
    <scope>NUCLEOTIDE SEQUENCE [LARGE SCALE GENOMIC DNA]</scope>
    <source>
        <strain evidence="1 2">CIB</strain>
    </source>
</reference>
<dbReference type="RefSeq" id="XP_040738789.1">
    <property type="nucleotide sequence ID" value="XM_040872900.1"/>
</dbReference>
<keyword evidence="2" id="KW-1185">Reference proteome</keyword>
<gene>
    <name evidence="1" type="ORF">BHQ10_010287</name>
</gene>
<proteinExistence type="predicted"/>
<dbReference type="Proteomes" id="UP000249363">
    <property type="component" value="Unassembled WGS sequence"/>
</dbReference>